<reference evidence="1" key="5">
    <citation type="journal article" date="2021" name="G3 (Bethesda)">
        <title>Aegilops tauschii genome assembly Aet v5.0 features greater sequence contiguity and improved annotation.</title>
        <authorList>
            <person name="Wang L."/>
            <person name="Zhu T."/>
            <person name="Rodriguez J.C."/>
            <person name="Deal K.R."/>
            <person name="Dubcovsky J."/>
            <person name="McGuire P.E."/>
            <person name="Lux T."/>
            <person name="Spannagl M."/>
            <person name="Mayer K.F.X."/>
            <person name="Baldrich P."/>
            <person name="Meyers B.C."/>
            <person name="Huo N."/>
            <person name="Gu Y.Q."/>
            <person name="Zhou H."/>
            <person name="Devos K.M."/>
            <person name="Bennetzen J.L."/>
            <person name="Unver T."/>
            <person name="Budak H."/>
            <person name="Gulick P.J."/>
            <person name="Galiba G."/>
            <person name="Kalapos B."/>
            <person name="Nelson D.R."/>
            <person name="Li P."/>
            <person name="You F.M."/>
            <person name="Luo M.C."/>
            <person name="Dvorak J."/>
        </authorList>
    </citation>
    <scope>NUCLEOTIDE SEQUENCE [LARGE SCALE GENOMIC DNA]</scope>
    <source>
        <strain evidence="1">cv. AL8/78</strain>
    </source>
</reference>
<organism evidence="1 2">
    <name type="scientific">Aegilops tauschii subsp. strangulata</name>
    <name type="common">Goatgrass</name>
    <dbReference type="NCBI Taxonomy" id="200361"/>
    <lineage>
        <taxon>Eukaryota</taxon>
        <taxon>Viridiplantae</taxon>
        <taxon>Streptophyta</taxon>
        <taxon>Embryophyta</taxon>
        <taxon>Tracheophyta</taxon>
        <taxon>Spermatophyta</taxon>
        <taxon>Magnoliopsida</taxon>
        <taxon>Liliopsida</taxon>
        <taxon>Poales</taxon>
        <taxon>Poaceae</taxon>
        <taxon>BOP clade</taxon>
        <taxon>Pooideae</taxon>
        <taxon>Triticodae</taxon>
        <taxon>Triticeae</taxon>
        <taxon>Triticinae</taxon>
        <taxon>Aegilops</taxon>
    </lineage>
</organism>
<reference evidence="1" key="3">
    <citation type="journal article" date="2017" name="Nature">
        <title>Genome sequence of the progenitor of the wheat D genome Aegilops tauschii.</title>
        <authorList>
            <person name="Luo M.C."/>
            <person name="Gu Y.Q."/>
            <person name="Puiu D."/>
            <person name="Wang H."/>
            <person name="Twardziok S.O."/>
            <person name="Deal K.R."/>
            <person name="Huo N."/>
            <person name="Zhu T."/>
            <person name="Wang L."/>
            <person name="Wang Y."/>
            <person name="McGuire P.E."/>
            <person name="Liu S."/>
            <person name="Long H."/>
            <person name="Ramasamy R.K."/>
            <person name="Rodriguez J.C."/>
            <person name="Van S.L."/>
            <person name="Yuan L."/>
            <person name="Wang Z."/>
            <person name="Xia Z."/>
            <person name="Xiao L."/>
            <person name="Anderson O.D."/>
            <person name="Ouyang S."/>
            <person name="Liang Y."/>
            <person name="Zimin A.V."/>
            <person name="Pertea G."/>
            <person name="Qi P."/>
            <person name="Bennetzen J.L."/>
            <person name="Dai X."/>
            <person name="Dawson M.W."/>
            <person name="Muller H.G."/>
            <person name="Kugler K."/>
            <person name="Rivarola-Duarte L."/>
            <person name="Spannagl M."/>
            <person name="Mayer K.F.X."/>
            <person name="Lu F.H."/>
            <person name="Bevan M.W."/>
            <person name="Leroy P."/>
            <person name="Li P."/>
            <person name="You F.M."/>
            <person name="Sun Q."/>
            <person name="Liu Z."/>
            <person name="Lyons E."/>
            <person name="Wicker T."/>
            <person name="Salzberg S.L."/>
            <person name="Devos K.M."/>
            <person name="Dvorak J."/>
        </authorList>
    </citation>
    <scope>NUCLEOTIDE SEQUENCE [LARGE SCALE GENOMIC DNA]</scope>
    <source>
        <strain evidence="1">cv. AL8/78</strain>
    </source>
</reference>
<reference evidence="2" key="1">
    <citation type="journal article" date="2014" name="Science">
        <title>Ancient hybridizations among the ancestral genomes of bread wheat.</title>
        <authorList>
            <consortium name="International Wheat Genome Sequencing Consortium,"/>
            <person name="Marcussen T."/>
            <person name="Sandve S.R."/>
            <person name="Heier L."/>
            <person name="Spannagl M."/>
            <person name="Pfeifer M."/>
            <person name="Jakobsen K.S."/>
            <person name="Wulff B.B."/>
            <person name="Steuernagel B."/>
            <person name="Mayer K.F."/>
            <person name="Olsen O.A."/>
        </authorList>
    </citation>
    <scope>NUCLEOTIDE SEQUENCE [LARGE SCALE GENOMIC DNA]</scope>
    <source>
        <strain evidence="2">cv. AL8/78</strain>
    </source>
</reference>
<protein>
    <submittedName>
        <fullName evidence="1">Uncharacterized protein</fullName>
    </submittedName>
</protein>
<dbReference type="AlphaFoldDB" id="A0A453B7L3"/>
<sequence length="100" mass="11264">MVSSPASPLPRLPAMVSVACSALSRGICLRVSAFSRRAIVADPACRSTVALFRRLAPRVLLSDWMNRRFYLWIFLGQDLTRVLYCICRFSCVCGRKEHSL</sequence>
<evidence type="ECO:0000313" key="1">
    <source>
        <dbReference type="EnsemblPlants" id="AET2Gv20400400.4"/>
    </source>
</evidence>
<reference evidence="1" key="4">
    <citation type="submission" date="2019-03" db="UniProtKB">
        <authorList>
            <consortium name="EnsemblPlants"/>
        </authorList>
    </citation>
    <scope>IDENTIFICATION</scope>
</reference>
<reference evidence="2" key="2">
    <citation type="journal article" date="2017" name="Nat. Plants">
        <title>The Aegilops tauschii genome reveals multiple impacts of transposons.</title>
        <authorList>
            <person name="Zhao G."/>
            <person name="Zou C."/>
            <person name="Li K."/>
            <person name="Wang K."/>
            <person name="Li T."/>
            <person name="Gao L."/>
            <person name="Zhang X."/>
            <person name="Wang H."/>
            <person name="Yang Z."/>
            <person name="Liu X."/>
            <person name="Jiang W."/>
            <person name="Mao L."/>
            <person name="Kong X."/>
            <person name="Jiao Y."/>
            <person name="Jia J."/>
        </authorList>
    </citation>
    <scope>NUCLEOTIDE SEQUENCE [LARGE SCALE GENOMIC DNA]</scope>
    <source>
        <strain evidence="2">cv. AL8/78</strain>
    </source>
</reference>
<dbReference type="Proteomes" id="UP000015105">
    <property type="component" value="Chromosome 2D"/>
</dbReference>
<dbReference type="EnsemblPlants" id="AET2Gv20400400.4">
    <property type="protein sequence ID" value="AET2Gv20400400.4"/>
    <property type="gene ID" value="AET2Gv20400400"/>
</dbReference>
<evidence type="ECO:0000313" key="2">
    <source>
        <dbReference type="Proteomes" id="UP000015105"/>
    </source>
</evidence>
<accession>A0A453B7L3</accession>
<keyword evidence="2" id="KW-1185">Reference proteome</keyword>
<name>A0A453B7L3_AEGTS</name>
<dbReference type="Gramene" id="AET2Gv20400400.4">
    <property type="protein sequence ID" value="AET2Gv20400400.4"/>
    <property type="gene ID" value="AET2Gv20400400"/>
</dbReference>
<proteinExistence type="predicted"/>